<keyword evidence="6" id="KW-1185">Reference proteome</keyword>
<dbReference type="Pfam" id="PF01551">
    <property type="entry name" value="Peptidase_M23"/>
    <property type="match status" value="1"/>
</dbReference>
<feature type="region of interest" description="Disordered" evidence="2">
    <location>
        <begin position="272"/>
        <end position="360"/>
    </location>
</feature>
<feature type="compositionally biased region" description="Basic and acidic residues" evidence="2">
    <location>
        <begin position="272"/>
        <end position="301"/>
    </location>
</feature>
<evidence type="ECO:0000259" key="4">
    <source>
        <dbReference type="Pfam" id="PF01551"/>
    </source>
</evidence>
<dbReference type="InterPro" id="IPR011055">
    <property type="entry name" value="Dup_hybrid_motif"/>
</dbReference>
<dbReference type="SUPFAM" id="SSF51261">
    <property type="entry name" value="Duplicated hybrid motif"/>
    <property type="match status" value="1"/>
</dbReference>
<evidence type="ECO:0000256" key="1">
    <source>
        <dbReference type="ARBA" id="ARBA00022729"/>
    </source>
</evidence>
<dbReference type="CDD" id="cd12797">
    <property type="entry name" value="M23_peptidase"/>
    <property type="match status" value="1"/>
</dbReference>
<evidence type="ECO:0000313" key="6">
    <source>
        <dbReference type="Proteomes" id="UP000555552"/>
    </source>
</evidence>
<dbReference type="InterPro" id="IPR016047">
    <property type="entry name" value="M23ase_b-sheet_dom"/>
</dbReference>
<evidence type="ECO:0000313" key="5">
    <source>
        <dbReference type="EMBL" id="NNH24130.1"/>
    </source>
</evidence>
<feature type="signal peptide" evidence="3">
    <location>
        <begin position="1"/>
        <end position="20"/>
    </location>
</feature>
<dbReference type="GO" id="GO:0004222">
    <property type="term" value="F:metalloendopeptidase activity"/>
    <property type="evidence" value="ECO:0007669"/>
    <property type="project" value="TreeGrafter"/>
</dbReference>
<gene>
    <name evidence="5" type="ORF">HLB09_13720</name>
</gene>
<feature type="compositionally biased region" description="Basic and acidic residues" evidence="2">
    <location>
        <begin position="344"/>
        <end position="353"/>
    </location>
</feature>
<feature type="chain" id="PRO_5032400068" evidence="3">
    <location>
        <begin position="21"/>
        <end position="473"/>
    </location>
</feature>
<dbReference type="Gene3D" id="6.10.250.3150">
    <property type="match status" value="1"/>
</dbReference>
<dbReference type="PANTHER" id="PTHR21666">
    <property type="entry name" value="PEPTIDASE-RELATED"/>
    <property type="match status" value="1"/>
</dbReference>
<dbReference type="AlphaFoldDB" id="A0A849BLQ9"/>
<feature type="domain" description="M23ase beta-sheet core" evidence="4">
    <location>
        <begin position="371"/>
        <end position="469"/>
    </location>
</feature>
<dbReference type="RefSeq" id="WP_171203900.1">
    <property type="nucleotide sequence ID" value="NZ_BAAANP010000001.1"/>
</dbReference>
<organism evidence="5 6">
    <name type="scientific">Pseudokineococcus marinus</name>
    <dbReference type="NCBI Taxonomy" id="351215"/>
    <lineage>
        <taxon>Bacteria</taxon>
        <taxon>Bacillati</taxon>
        <taxon>Actinomycetota</taxon>
        <taxon>Actinomycetes</taxon>
        <taxon>Kineosporiales</taxon>
        <taxon>Kineosporiaceae</taxon>
        <taxon>Pseudokineococcus</taxon>
    </lineage>
</organism>
<protein>
    <submittedName>
        <fullName evidence="5">M23 family metallopeptidase</fullName>
    </submittedName>
</protein>
<feature type="compositionally biased region" description="Low complexity" evidence="2">
    <location>
        <begin position="302"/>
        <end position="342"/>
    </location>
</feature>
<dbReference type="PANTHER" id="PTHR21666:SF289">
    <property type="entry name" value="L-ALA--D-GLU ENDOPEPTIDASE"/>
    <property type="match status" value="1"/>
</dbReference>
<name>A0A849BLQ9_9ACTN</name>
<comment type="caution">
    <text evidence="5">The sequence shown here is derived from an EMBL/GenBank/DDBJ whole genome shotgun (WGS) entry which is preliminary data.</text>
</comment>
<reference evidence="5 6" key="1">
    <citation type="submission" date="2020-05" db="EMBL/GenBank/DDBJ databases">
        <title>MicrobeNet Type strains.</title>
        <authorList>
            <person name="Nicholson A.C."/>
        </authorList>
    </citation>
    <scope>NUCLEOTIDE SEQUENCE [LARGE SCALE GENOMIC DNA]</scope>
    <source>
        <strain evidence="5 6">JCM 14547</strain>
    </source>
</reference>
<evidence type="ECO:0000256" key="2">
    <source>
        <dbReference type="SAM" id="MobiDB-lite"/>
    </source>
</evidence>
<dbReference type="EMBL" id="JABEMA010000265">
    <property type="protein sequence ID" value="NNH24130.1"/>
    <property type="molecule type" value="Genomic_DNA"/>
</dbReference>
<proteinExistence type="predicted"/>
<dbReference type="Gene3D" id="2.70.70.10">
    <property type="entry name" value="Glucose Permease (Domain IIA)"/>
    <property type="match status" value="1"/>
</dbReference>
<sequence length="473" mass="48987">MLAASALALTTSLLAVPAAAAPEASQPEERKAAVDAALSTLQQDLVGTSEELQGAYAEYAAVQQQLPGARSAADAARSERSRARAEADELAQRLASSTAAQEAAAEAVAGTEEAMAEHRTSVGRIAASSYRGNGMPEMLALAMGSASTDDLASRSAALAGLSTTQSAVLADLSSEQAVRTSARARLEAVTEQVADLEAEAERQLVRAQAAEAAAEARQREVEDLVARQDRAVAVIEARQAEEEERLDALQAESDALGAQLRAIAEEERRVAAEQEAAREAERQAAREAEERAAREAEERAAQEQAAQQASQGSSGSSTGSRAAAAPAAAPAPPSAVSRGSSSDRGGRLLRPEGRLSSPFGMRMHPIRGYLRMHNGQDFAAGCGTPVRAAEDGTVVSAGYNGSYGNIVVVSHGLMDGRSVATAYAHLQGFAVRSGSVSRGQVIGYEGTTGGSTGCHLHFEVRVDGAPTDPMAWL</sequence>
<evidence type="ECO:0000256" key="3">
    <source>
        <dbReference type="SAM" id="SignalP"/>
    </source>
</evidence>
<dbReference type="InterPro" id="IPR050570">
    <property type="entry name" value="Cell_wall_metabolism_enzyme"/>
</dbReference>
<dbReference type="Proteomes" id="UP000555552">
    <property type="component" value="Unassembled WGS sequence"/>
</dbReference>
<accession>A0A849BLQ9</accession>
<keyword evidence="1 3" id="KW-0732">Signal</keyword>